<feature type="transmembrane region" description="Helical" evidence="10">
    <location>
        <begin position="102"/>
        <end position="122"/>
    </location>
</feature>
<evidence type="ECO:0000256" key="6">
    <source>
        <dbReference type="ARBA" id="ARBA00023040"/>
    </source>
</evidence>
<comment type="similarity">
    <text evidence="2">Belongs to the G-protein coupled receptor 4 family.</text>
</comment>
<dbReference type="GO" id="GO:0000750">
    <property type="term" value="P:pheromone-dependent signal transduction involved in conjugation with cellular fusion"/>
    <property type="evidence" value="ECO:0007669"/>
    <property type="project" value="TreeGrafter"/>
</dbReference>
<name>A0AAD6UNJ8_9AGAR</name>
<gene>
    <name evidence="11" type="ORF">GGX14DRAFT_528811</name>
</gene>
<evidence type="ECO:0000256" key="1">
    <source>
        <dbReference type="ARBA" id="ARBA00004141"/>
    </source>
</evidence>
<proteinExistence type="inferred from homology"/>
<evidence type="ECO:0000313" key="11">
    <source>
        <dbReference type="EMBL" id="KAJ7191406.1"/>
    </source>
</evidence>
<evidence type="ECO:0000256" key="3">
    <source>
        <dbReference type="ARBA" id="ARBA00022507"/>
    </source>
</evidence>
<comment type="subcellular location">
    <subcellularLocation>
        <location evidence="1">Membrane</location>
        <topology evidence="1">Multi-pass membrane protein</topology>
    </subcellularLocation>
</comment>
<dbReference type="Proteomes" id="UP001219525">
    <property type="component" value="Unassembled WGS sequence"/>
</dbReference>
<dbReference type="GO" id="GO:0004932">
    <property type="term" value="F:mating-type factor pheromone receptor activity"/>
    <property type="evidence" value="ECO:0007669"/>
    <property type="project" value="InterPro"/>
</dbReference>
<accession>A0AAD6UNJ8</accession>
<keyword evidence="7 10" id="KW-0472">Membrane</keyword>
<dbReference type="EMBL" id="JARJCW010000133">
    <property type="protein sequence ID" value="KAJ7191406.1"/>
    <property type="molecule type" value="Genomic_DNA"/>
</dbReference>
<comment type="caution">
    <text evidence="11">The sequence shown here is derived from an EMBL/GenBank/DDBJ whole genome shotgun (WGS) entry which is preliminary data.</text>
</comment>
<protein>
    <submittedName>
        <fullName evidence="11">GPCR fungal pheromone mating factor</fullName>
    </submittedName>
</protein>
<keyword evidence="3" id="KW-0589">Pheromone response</keyword>
<keyword evidence="9" id="KW-0807">Transducer</keyword>
<keyword evidence="4 10" id="KW-0812">Transmembrane</keyword>
<dbReference type="CDD" id="cd14966">
    <property type="entry name" value="7tmD_STE3"/>
    <property type="match status" value="1"/>
</dbReference>
<feature type="transmembrane region" description="Helical" evidence="10">
    <location>
        <begin position="154"/>
        <end position="172"/>
    </location>
</feature>
<sequence length="323" mass="35241">MPGALPAIAFVAFVLAVVPLLLHWRSGNVPLLSIIAWLAVSDLTYGINAVLWEGNVDVKDLVWCDIATKLKVGGDIALPASALALALQVYRITLQKGRLGLPLELGLCVGFPIFVMALHTIVQGHRFDIYEDFGCSPAIYVSVPSIIILDAPPLVAATSALIFCSLALINFARQRQAFTRMVKGTENGGLSKSRYTRLMSLTFLLGLWNALVIALTRSSEYRGGLLPWTTWDDVHADFGSFAGAQYPLSFIPRNLLGWLYFGWLSVPISSLFVFGFFAFGREATSGYRACTQWFGSSILRRSDASFGSLKSGSVQVHQTEAEV</sequence>
<keyword evidence="8" id="KW-0675">Receptor</keyword>
<dbReference type="AlphaFoldDB" id="A0AAD6UNJ8"/>
<evidence type="ECO:0000256" key="9">
    <source>
        <dbReference type="ARBA" id="ARBA00023224"/>
    </source>
</evidence>
<feature type="transmembrane region" description="Helical" evidence="10">
    <location>
        <begin position="31"/>
        <end position="52"/>
    </location>
</feature>
<reference evidence="11" key="1">
    <citation type="submission" date="2023-03" db="EMBL/GenBank/DDBJ databases">
        <title>Massive genome expansion in bonnet fungi (Mycena s.s.) driven by repeated elements and novel gene families across ecological guilds.</title>
        <authorList>
            <consortium name="Lawrence Berkeley National Laboratory"/>
            <person name="Harder C.B."/>
            <person name="Miyauchi S."/>
            <person name="Viragh M."/>
            <person name="Kuo A."/>
            <person name="Thoen E."/>
            <person name="Andreopoulos B."/>
            <person name="Lu D."/>
            <person name="Skrede I."/>
            <person name="Drula E."/>
            <person name="Henrissat B."/>
            <person name="Morin E."/>
            <person name="Kohler A."/>
            <person name="Barry K."/>
            <person name="LaButti K."/>
            <person name="Morin E."/>
            <person name="Salamov A."/>
            <person name="Lipzen A."/>
            <person name="Mereny Z."/>
            <person name="Hegedus B."/>
            <person name="Baldrian P."/>
            <person name="Stursova M."/>
            <person name="Weitz H."/>
            <person name="Taylor A."/>
            <person name="Grigoriev I.V."/>
            <person name="Nagy L.G."/>
            <person name="Martin F."/>
            <person name="Kauserud H."/>
        </authorList>
    </citation>
    <scope>NUCLEOTIDE SEQUENCE</scope>
    <source>
        <strain evidence="11">9144</strain>
    </source>
</reference>
<dbReference type="PRINTS" id="PR00899">
    <property type="entry name" value="GPCRSTE3"/>
</dbReference>
<feature type="transmembrane region" description="Helical" evidence="10">
    <location>
        <begin position="198"/>
        <end position="216"/>
    </location>
</feature>
<dbReference type="GO" id="GO:0005886">
    <property type="term" value="C:plasma membrane"/>
    <property type="evidence" value="ECO:0007669"/>
    <property type="project" value="TreeGrafter"/>
</dbReference>
<evidence type="ECO:0000256" key="7">
    <source>
        <dbReference type="ARBA" id="ARBA00023136"/>
    </source>
</evidence>
<evidence type="ECO:0000256" key="8">
    <source>
        <dbReference type="ARBA" id="ARBA00023170"/>
    </source>
</evidence>
<evidence type="ECO:0000256" key="2">
    <source>
        <dbReference type="ARBA" id="ARBA00011085"/>
    </source>
</evidence>
<dbReference type="PANTHER" id="PTHR28097:SF1">
    <property type="entry name" value="PHEROMONE A FACTOR RECEPTOR"/>
    <property type="match status" value="1"/>
</dbReference>
<keyword evidence="12" id="KW-1185">Reference proteome</keyword>
<evidence type="ECO:0000256" key="10">
    <source>
        <dbReference type="SAM" id="Phobius"/>
    </source>
</evidence>
<dbReference type="Pfam" id="PF02076">
    <property type="entry name" value="STE3"/>
    <property type="match status" value="1"/>
</dbReference>
<feature type="transmembrane region" description="Helical" evidence="10">
    <location>
        <begin position="6"/>
        <end position="24"/>
    </location>
</feature>
<organism evidence="11 12">
    <name type="scientific">Mycena pura</name>
    <dbReference type="NCBI Taxonomy" id="153505"/>
    <lineage>
        <taxon>Eukaryota</taxon>
        <taxon>Fungi</taxon>
        <taxon>Dikarya</taxon>
        <taxon>Basidiomycota</taxon>
        <taxon>Agaricomycotina</taxon>
        <taxon>Agaricomycetes</taxon>
        <taxon>Agaricomycetidae</taxon>
        <taxon>Agaricales</taxon>
        <taxon>Marasmiineae</taxon>
        <taxon>Mycenaceae</taxon>
        <taxon>Mycena</taxon>
    </lineage>
</organism>
<evidence type="ECO:0000256" key="4">
    <source>
        <dbReference type="ARBA" id="ARBA00022692"/>
    </source>
</evidence>
<feature type="transmembrane region" description="Helical" evidence="10">
    <location>
        <begin position="72"/>
        <end position="90"/>
    </location>
</feature>
<dbReference type="PANTHER" id="PTHR28097">
    <property type="entry name" value="PHEROMONE A FACTOR RECEPTOR"/>
    <property type="match status" value="1"/>
</dbReference>
<evidence type="ECO:0000256" key="5">
    <source>
        <dbReference type="ARBA" id="ARBA00022989"/>
    </source>
</evidence>
<dbReference type="InterPro" id="IPR001499">
    <property type="entry name" value="GPCR_STE3"/>
</dbReference>
<feature type="transmembrane region" description="Helical" evidence="10">
    <location>
        <begin position="258"/>
        <end position="279"/>
    </location>
</feature>
<evidence type="ECO:0000313" key="12">
    <source>
        <dbReference type="Proteomes" id="UP001219525"/>
    </source>
</evidence>
<keyword evidence="5 10" id="KW-1133">Transmembrane helix</keyword>
<keyword evidence="6" id="KW-0297">G-protein coupled receptor</keyword>